<feature type="signal peptide" evidence="1">
    <location>
        <begin position="1"/>
        <end position="17"/>
    </location>
</feature>
<feature type="chain" id="PRO_5045752285" description="Secreted peptide" evidence="1">
    <location>
        <begin position="18"/>
        <end position="82"/>
    </location>
</feature>
<evidence type="ECO:0000313" key="2">
    <source>
        <dbReference type="EMBL" id="KAL0471896.1"/>
    </source>
</evidence>
<sequence length="82" mass="9578">MFCWRMLFLFLFSQAGQRPHYPAPPFPLFFVCFLFCFPLRSFHLVDAFLDPVTPLTLCCCSYVLSRLVQLMIIGRCLFDGQS</sequence>
<gene>
    <name evidence="2" type="ORF">QR685DRAFT_520443</name>
</gene>
<reference evidence="2 3" key="1">
    <citation type="submission" date="2023-09" db="EMBL/GenBank/DDBJ databases">
        <title>Multi-omics analysis of a traditional fermented food reveals byproduct-associated fungal strains for waste-to-food upcycling.</title>
        <authorList>
            <consortium name="Lawrence Berkeley National Laboratory"/>
            <person name="Rekdal V.M."/>
            <person name="Villalobos-Escobedo J.M."/>
            <person name="Rodriguez-Valeron N."/>
            <person name="Garcia M.O."/>
            <person name="Vasquez D.P."/>
            <person name="Damayanti I."/>
            <person name="Sorensen P.M."/>
            <person name="Baidoo E.E."/>
            <person name="De Carvalho A.C."/>
            <person name="Riley R."/>
            <person name="Lipzen A."/>
            <person name="He G."/>
            <person name="Yan M."/>
            <person name="Haridas S."/>
            <person name="Daum C."/>
            <person name="Yoshinaga Y."/>
            <person name="Ng V."/>
            <person name="Grigoriev I.V."/>
            <person name="Munk R."/>
            <person name="Nuraida L."/>
            <person name="Wijaya C.H."/>
            <person name="Morales P.-C."/>
            <person name="Keasling J.D."/>
        </authorList>
    </citation>
    <scope>NUCLEOTIDE SEQUENCE [LARGE SCALE GENOMIC DNA]</scope>
    <source>
        <strain evidence="2 3">FGSC 2613</strain>
    </source>
</reference>
<keyword evidence="1" id="KW-0732">Signal</keyword>
<proteinExistence type="predicted"/>
<keyword evidence="3" id="KW-1185">Reference proteome</keyword>
<evidence type="ECO:0000313" key="3">
    <source>
        <dbReference type="Proteomes" id="UP001451303"/>
    </source>
</evidence>
<name>A0ABR3DGT7_NEUIN</name>
<evidence type="ECO:0008006" key="4">
    <source>
        <dbReference type="Google" id="ProtNLM"/>
    </source>
</evidence>
<organism evidence="2 3">
    <name type="scientific">Neurospora intermedia</name>
    <dbReference type="NCBI Taxonomy" id="5142"/>
    <lineage>
        <taxon>Eukaryota</taxon>
        <taxon>Fungi</taxon>
        <taxon>Dikarya</taxon>
        <taxon>Ascomycota</taxon>
        <taxon>Pezizomycotina</taxon>
        <taxon>Sordariomycetes</taxon>
        <taxon>Sordariomycetidae</taxon>
        <taxon>Sordariales</taxon>
        <taxon>Sordariaceae</taxon>
        <taxon>Neurospora</taxon>
    </lineage>
</organism>
<evidence type="ECO:0000256" key="1">
    <source>
        <dbReference type="SAM" id="SignalP"/>
    </source>
</evidence>
<dbReference type="Proteomes" id="UP001451303">
    <property type="component" value="Unassembled WGS sequence"/>
</dbReference>
<accession>A0ABR3DGT7</accession>
<comment type="caution">
    <text evidence="2">The sequence shown here is derived from an EMBL/GenBank/DDBJ whole genome shotgun (WGS) entry which is preliminary data.</text>
</comment>
<protein>
    <recommendedName>
        <fullName evidence="4">Secreted peptide</fullName>
    </recommendedName>
</protein>
<dbReference type="EMBL" id="JAVLET010000003">
    <property type="protein sequence ID" value="KAL0471896.1"/>
    <property type="molecule type" value="Genomic_DNA"/>
</dbReference>